<dbReference type="NCBIfam" id="TIGR03705">
    <property type="entry name" value="poly_P_kin"/>
    <property type="match status" value="1"/>
</dbReference>
<feature type="binding site" evidence="6">
    <location>
        <position position="596"/>
    </location>
    <ligand>
        <name>ATP</name>
        <dbReference type="ChEBI" id="CHEBI:30616"/>
    </ligand>
</feature>
<dbReference type="Gene3D" id="3.30.1840.10">
    <property type="entry name" value="Polyphosphate kinase middle domain"/>
    <property type="match status" value="1"/>
</dbReference>
<gene>
    <name evidence="12" type="primary">ppk1</name>
    <name evidence="6" type="synonym">ppk</name>
    <name evidence="12" type="ORF">IAD25_04785</name>
</gene>
<dbReference type="PANTHER" id="PTHR30218">
    <property type="entry name" value="POLYPHOSPHATE KINASE"/>
    <property type="match status" value="1"/>
</dbReference>
<dbReference type="PIRSF" id="PIRSF015589">
    <property type="entry name" value="PP_kinase"/>
    <property type="match status" value="1"/>
</dbReference>
<dbReference type="GO" id="GO:0046872">
    <property type="term" value="F:metal ion binding"/>
    <property type="evidence" value="ECO:0007669"/>
    <property type="project" value="UniProtKB-KW"/>
</dbReference>
<dbReference type="SUPFAM" id="SSF143724">
    <property type="entry name" value="PHP14-like"/>
    <property type="match status" value="1"/>
</dbReference>
<dbReference type="GO" id="GO:0008976">
    <property type="term" value="F:polyphosphate kinase activity"/>
    <property type="evidence" value="ECO:0007669"/>
    <property type="project" value="UniProtKB-UniRule"/>
</dbReference>
<evidence type="ECO:0000259" key="11">
    <source>
        <dbReference type="Pfam" id="PF17941"/>
    </source>
</evidence>
<dbReference type="GO" id="GO:0009358">
    <property type="term" value="C:polyphosphate kinase complex"/>
    <property type="evidence" value="ECO:0007669"/>
    <property type="project" value="InterPro"/>
</dbReference>
<comment type="caution">
    <text evidence="12">The sequence shown here is derived from an EMBL/GenBank/DDBJ whole genome shotgun (WGS) entry which is preliminary data.</text>
</comment>
<feature type="binding site" evidence="6">
    <location>
        <position position="412"/>
    </location>
    <ligand>
        <name>Mg(2+)</name>
        <dbReference type="ChEBI" id="CHEBI:18420"/>
    </ligand>
</feature>
<evidence type="ECO:0000256" key="4">
    <source>
        <dbReference type="ARBA" id="ARBA00022777"/>
    </source>
</evidence>
<protein>
    <recommendedName>
        <fullName evidence="6 7">Polyphosphate kinase</fullName>
        <ecNumber evidence="6 7">2.7.4.1</ecNumber>
    </recommendedName>
    <alternativeName>
        <fullName evidence="6">ATP-polyphosphate phosphotransferase</fullName>
    </alternativeName>
    <alternativeName>
        <fullName evidence="6">Polyphosphoric acid kinase</fullName>
    </alternativeName>
</protein>
<feature type="binding site" evidence="6">
    <location>
        <position position="568"/>
    </location>
    <ligand>
        <name>ATP</name>
        <dbReference type="ChEBI" id="CHEBI:30616"/>
    </ligand>
</feature>
<dbReference type="InterPro" id="IPR025200">
    <property type="entry name" value="PPK_C_dom2"/>
</dbReference>
<evidence type="ECO:0000256" key="1">
    <source>
        <dbReference type="ARBA" id="ARBA00022553"/>
    </source>
</evidence>
<organism evidence="12 13">
    <name type="scientific">Candidatus Allocopromorpha excrementipullorum</name>
    <dbReference type="NCBI Taxonomy" id="2840743"/>
    <lineage>
        <taxon>Bacteria</taxon>
        <taxon>Bacillati</taxon>
        <taxon>Bacillota</taxon>
        <taxon>Clostridia</taxon>
        <taxon>Eubacteriales</taxon>
        <taxon>Eubacteriaceae</taxon>
        <taxon>Eubacteriaceae incertae sedis</taxon>
        <taxon>Candidatus Allocopromorpha</taxon>
    </lineage>
</organism>
<reference evidence="12" key="1">
    <citation type="submission" date="2020-10" db="EMBL/GenBank/DDBJ databases">
        <authorList>
            <person name="Gilroy R."/>
        </authorList>
    </citation>
    <scope>NUCLEOTIDE SEQUENCE</scope>
    <source>
        <strain evidence="12">ChiSjej4B22-8349</strain>
    </source>
</reference>
<dbReference type="NCBIfam" id="NF003921">
    <property type="entry name" value="PRK05443.2-2"/>
    <property type="match status" value="1"/>
</dbReference>
<dbReference type="InterPro" id="IPR041108">
    <property type="entry name" value="PP_kinase_C_1"/>
</dbReference>
<dbReference type="PANTHER" id="PTHR30218:SF0">
    <property type="entry name" value="POLYPHOSPHATE KINASE"/>
    <property type="match status" value="1"/>
</dbReference>
<dbReference type="SUPFAM" id="SSF56024">
    <property type="entry name" value="Phospholipase D/nuclease"/>
    <property type="match status" value="2"/>
</dbReference>
<dbReference type="InterPro" id="IPR003414">
    <property type="entry name" value="PP_kinase"/>
</dbReference>
<comment type="similarity">
    <text evidence="6 7">Belongs to the polyphosphate kinase 1 (PPK1) family.</text>
</comment>
<dbReference type="AlphaFoldDB" id="A0A9D1SV49"/>
<comment type="catalytic activity">
    <reaction evidence="6 7">
        <text>[phosphate](n) + ATP = [phosphate](n+1) + ADP</text>
        <dbReference type="Rhea" id="RHEA:19573"/>
        <dbReference type="Rhea" id="RHEA-COMP:9859"/>
        <dbReference type="Rhea" id="RHEA-COMP:14280"/>
        <dbReference type="ChEBI" id="CHEBI:16838"/>
        <dbReference type="ChEBI" id="CHEBI:30616"/>
        <dbReference type="ChEBI" id="CHEBI:456216"/>
        <dbReference type="EC" id="2.7.4.1"/>
    </reaction>
</comment>
<comment type="cofactor">
    <cofactor evidence="6">
        <name>Mg(2+)</name>
        <dbReference type="ChEBI" id="CHEBI:18420"/>
    </cofactor>
</comment>
<feature type="domain" description="Polyphosphate kinase middle" evidence="8">
    <location>
        <begin position="129"/>
        <end position="308"/>
    </location>
</feature>
<feature type="binding site" evidence="6">
    <location>
        <position position="475"/>
    </location>
    <ligand>
        <name>ATP</name>
        <dbReference type="ChEBI" id="CHEBI:30616"/>
    </ligand>
</feature>
<accession>A0A9D1SV49</accession>
<evidence type="ECO:0000256" key="3">
    <source>
        <dbReference type="ARBA" id="ARBA00022741"/>
    </source>
</evidence>
<dbReference type="InterPro" id="IPR024953">
    <property type="entry name" value="PP_kinase_middle"/>
</dbReference>
<name>A0A9D1SV49_9FIRM</name>
<sequence>MSKSSGVKEKYSYTQNRELSWLRFNRRVLEEAMDESVPLLERLKFISIFSTNLDEFFMIRVGSLFDISSINPEHIDNKSGMTASEQLDSIYQVIPGLVEKKRRIYSTVSTQLEKYGVKDVPYEELTEEELDFVRKYFDMEILPILSPQVIDNRHPKPHFQSKGLYIASLVRDNKTDKKSLAFIPVPKILPQIIMLGEGGRFIRIENIILQRASELYGKFKQEDSCVFSVTRNADVSFDSEKFEDTETDFRNYVQKLLRKRQTLAVVRLEIDRDISDSLRKELSKMTEVKTHQIYIDKTPLNMKCVFELVDKLPDHLSKRMLYKPYEPKWPEDIDREASMMEQIRMKDKMLFFPFDSVEPFIKLLNEAADDEDVVSMKITIYRLASSSKIVRALCRAAENGKEVIALMELRARFDEENNIGWSKMLEEAGCKVIYGIENYKCHSKICLITSYKRGKYSYITQIGTGNYNEKTNAMYTDLSIMTANEEIGLDGTAFFRNMLTGNLEGMYKRLLVAPKGLKPAICQMIDEEIKKGSDGYICMKINSVTDRDVIDKLAEASKAGVDIQLIVRGICCIRAGIPGETDNVVVTSIVGRYLEHARIYCFGKGENVKLFISSSDLMTRNLSRRVEIAGPVYDEDIKQQLLNILYIQLEDKAKASFLQPDGSYIRKCEGELIALDSQQEFMDMDLHREKPHVPKQDGVKGFFRRLFGRN</sequence>
<evidence type="ECO:0000256" key="5">
    <source>
        <dbReference type="ARBA" id="ARBA00022840"/>
    </source>
</evidence>
<evidence type="ECO:0000256" key="7">
    <source>
        <dbReference type="RuleBase" id="RU003800"/>
    </source>
</evidence>
<keyword evidence="6" id="KW-0479">Metal-binding</keyword>
<keyword evidence="4 6" id="KW-0418">Kinase</keyword>
<dbReference type="Pfam" id="PF02503">
    <property type="entry name" value="PP_kinase"/>
    <property type="match status" value="1"/>
</dbReference>
<evidence type="ECO:0000313" key="13">
    <source>
        <dbReference type="Proteomes" id="UP000824130"/>
    </source>
</evidence>
<dbReference type="GO" id="GO:0005524">
    <property type="term" value="F:ATP binding"/>
    <property type="evidence" value="ECO:0007669"/>
    <property type="project" value="UniProtKB-KW"/>
</dbReference>
<dbReference type="EC" id="2.7.4.1" evidence="6 7"/>
<evidence type="ECO:0000259" key="10">
    <source>
        <dbReference type="Pfam" id="PF13090"/>
    </source>
</evidence>
<evidence type="ECO:0000313" key="12">
    <source>
        <dbReference type="EMBL" id="HIU96012.1"/>
    </source>
</evidence>
<dbReference type="Pfam" id="PF13090">
    <property type="entry name" value="PP_kinase_C"/>
    <property type="match status" value="1"/>
</dbReference>
<keyword evidence="6" id="KW-0460">Magnesium</keyword>
<dbReference type="GO" id="GO:0006799">
    <property type="term" value="P:polyphosphate biosynthetic process"/>
    <property type="evidence" value="ECO:0007669"/>
    <property type="project" value="UniProtKB-UniRule"/>
</dbReference>
<dbReference type="InterPro" id="IPR025198">
    <property type="entry name" value="PPK_N_dom"/>
</dbReference>
<evidence type="ECO:0000256" key="2">
    <source>
        <dbReference type="ARBA" id="ARBA00022679"/>
    </source>
</evidence>
<keyword evidence="3 6" id="KW-0547">Nucleotide-binding</keyword>
<evidence type="ECO:0000259" key="9">
    <source>
        <dbReference type="Pfam" id="PF13089"/>
    </source>
</evidence>
<evidence type="ECO:0000259" key="8">
    <source>
        <dbReference type="Pfam" id="PF02503"/>
    </source>
</evidence>
<keyword evidence="1 6" id="KW-0597">Phosphoprotein</keyword>
<feature type="domain" description="Polyphosphate kinase C-terminal" evidence="11">
    <location>
        <begin position="339"/>
        <end position="498"/>
    </location>
</feature>
<keyword evidence="2 6" id="KW-0808">Transferase</keyword>
<dbReference type="EMBL" id="DVOB01000106">
    <property type="protein sequence ID" value="HIU96012.1"/>
    <property type="molecule type" value="Genomic_DNA"/>
</dbReference>
<feature type="binding site" evidence="6">
    <location>
        <position position="52"/>
    </location>
    <ligand>
        <name>ATP</name>
        <dbReference type="ChEBI" id="CHEBI:30616"/>
    </ligand>
</feature>
<dbReference type="InterPro" id="IPR036832">
    <property type="entry name" value="PPK_N_dom_sf"/>
</dbReference>
<dbReference type="Gene3D" id="1.20.58.310">
    <property type="entry name" value="Polyphosphate kinase N-terminal domain"/>
    <property type="match status" value="1"/>
</dbReference>
<comment type="function">
    <text evidence="6 7">Catalyzes the reversible transfer of the terminal phosphate of ATP to form a long-chain polyphosphate (polyP).</text>
</comment>
<feature type="binding site" evidence="6">
    <location>
        <position position="382"/>
    </location>
    <ligand>
        <name>Mg(2+)</name>
        <dbReference type="ChEBI" id="CHEBI:18420"/>
    </ligand>
</feature>
<dbReference type="Pfam" id="PF17941">
    <property type="entry name" value="PP_kinase_C_1"/>
    <property type="match status" value="1"/>
</dbReference>
<proteinExistence type="inferred from homology"/>
<dbReference type="HAMAP" id="MF_00347">
    <property type="entry name" value="Polyphosphate_kinase"/>
    <property type="match status" value="1"/>
</dbReference>
<comment type="PTM">
    <text evidence="6 7">An intermediate of this reaction is the autophosphorylated ppk in which a phosphate is covalently linked to a histidine residue through a N-P bond.</text>
</comment>
<reference evidence="12" key="2">
    <citation type="journal article" date="2021" name="PeerJ">
        <title>Extensive microbial diversity within the chicken gut microbiome revealed by metagenomics and culture.</title>
        <authorList>
            <person name="Gilroy R."/>
            <person name="Ravi A."/>
            <person name="Getino M."/>
            <person name="Pursley I."/>
            <person name="Horton D.L."/>
            <person name="Alikhan N.F."/>
            <person name="Baker D."/>
            <person name="Gharbi K."/>
            <person name="Hall N."/>
            <person name="Watson M."/>
            <person name="Adriaenssens E.M."/>
            <person name="Foster-Nyarko E."/>
            <person name="Jarju S."/>
            <person name="Secka A."/>
            <person name="Antonio M."/>
            <person name="Oren A."/>
            <person name="Chaudhuri R.R."/>
            <person name="La Ragione R."/>
            <person name="Hildebrand F."/>
            <person name="Pallen M.J."/>
        </authorList>
    </citation>
    <scope>NUCLEOTIDE SEQUENCE</scope>
    <source>
        <strain evidence="12">ChiSjej4B22-8349</strain>
    </source>
</reference>
<dbReference type="Proteomes" id="UP000824130">
    <property type="component" value="Unassembled WGS sequence"/>
</dbReference>
<feature type="domain" description="Polyphosphate kinase N-terminal" evidence="9">
    <location>
        <begin position="15"/>
        <end position="118"/>
    </location>
</feature>
<feature type="domain" description="Polyphosphate kinase C-terminal" evidence="10">
    <location>
        <begin position="510"/>
        <end position="669"/>
    </location>
</feature>
<dbReference type="Pfam" id="PF13089">
    <property type="entry name" value="PP_kinase_N"/>
    <property type="match status" value="1"/>
</dbReference>
<dbReference type="SUPFAM" id="SSF140356">
    <property type="entry name" value="PPK N-terminal domain-like"/>
    <property type="match status" value="1"/>
</dbReference>
<evidence type="ECO:0000256" key="6">
    <source>
        <dbReference type="HAMAP-Rule" id="MF_00347"/>
    </source>
</evidence>
<keyword evidence="5 6" id="KW-0067">ATP-binding</keyword>
<dbReference type="Gene3D" id="3.30.870.10">
    <property type="entry name" value="Endonuclease Chain A"/>
    <property type="match status" value="2"/>
</dbReference>
<feature type="active site" description="Phosphohistidine intermediate" evidence="6">
    <location>
        <position position="442"/>
    </location>
</feature>
<dbReference type="InterPro" id="IPR036830">
    <property type="entry name" value="PP_kinase_middle_dom_sf"/>
</dbReference>